<gene>
    <name evidence="2" type="ORF">CTI12_AA577840</name>
</gene>
<sequence>MTKFFKNYKTWCKNIGKKTQHKLPKAKHEVQQRNLLIWGEAANIRFIPECLCYIFHTMAFELYGMLTGNVSIVT</sequence>
<evidence type="ECO:0000313" key="3">
    <source>
        <dbReference type="Proteomes" id="UP000245207"/>
    </source>
</evidence>
<organism evidence="2 3">
    <name type="scientific">Artemisia annua</name>
    <name type="common">Sweet wormwood</name>
    <dbReference type="NCBI Taxonomy" id="35608"/>
    <lineage>
        <taxon>Eukaryota</taxon>
        <taxon>Viridiplantae</taxon>
        <taxon>Streptophyta</taxon>
        <taxon>Embryophyta</taxon>
        <taxon>Tracheophyta</taxon>
        <taxon>Spermatophyta</taxon>
        <taxon>Magnoliopsida</taxon>
        <taxon>eudicotyledons</taxon>
        <taxon>Gunneridae</taxon>
        <taxon>Pentapetalae</taxon>
        <taxon>asterids</taxon>
        <taxon>campanulids</taxon>
        <taxon>Asterales</taxon>
        <taxon>Asteraceae</taxon>
        <taxon>Asteroideae</taxon>
        <taxon>Anthemideae</taxon>
        <taxon>Artemisiinae</taxon>
        <taxon>Artemisia</taxon>
    </lineage>
</organism>
<dbReference type="SMART" id="SM01205">
    <property type="entry name" value="FKS1_dom1"/>
    <property type="match status" value="1"/>
</dbReference>
<dbReference type="AlphaFoldDB" id="A0A2U1KPZ5"/>
<dbReference type="Proteomes" id="UP000245207">
    <property type="component" value="Unassembled WGS sequence"/>
</dbReference>
<dbReference type="GO" id="GO:0046527">
    <property type="term" value="F:glucosyltransferase activity"/>
    <property type="evidence" value="ECO:0007669"/>
    <property type="project" value="TreeGrafter"/>
</dbReference>
<dbReference type="OrthoDB" id="1743678at2759"/>
<name>A0A2U1KPZ5_ARTAN</name>
<dbReference type="EMBL" id="PKPP01015237">
    <property type="protein sequence ID" value="PWA38824.1"/>
    <property type="molecule type" value="Genomic_DNA"/>
</dbReference>
<accession>A0A2U1KPZ5</accession>
<feature type="domain" description="1,3-beta-glucan synthase component FKS1-like" evidence="1">
    <location>
        <begin position="27"/>
        <end position="74"/>
    </location>
</feature>
<dbReference type="Pfam" id="PF14288">
    <property type="entry name" value="FKS1_dom1"/>
    <property type="match status" value="1"/>
</dbReference>
<dbReference type="GO" id="GO:0005886">
    <property type="term" value="C:plasma membrane"/>
    <property type="evidence" value="ECO:0007669"/>
    <property type="project" value="TreeGrafter"/>
</dbReference>
<protein>
    <submittedName>
        <fullName evidence="2">1,3-beta-glucan synthase subunit FKS1-like, domain-1</fullName>
    </submittedName>
</protein>
<dbReference type="STRING" id="35608.A0A2U1KPZ5"/>
<dbReference type="InterPro" id="IPR026899">
    <property type="entry name" value="FKS1-like_dom1"/>
</dbReference>
<evidence type="ECO:0000259" key="1">
    <source>
        <dbReference type="SMART" id="SM01205"/>
    </source>
</evidence>
<keyword evidence="3" id="KW-1185">Reference proteome</keyword>
<dbReference type="PANTHER" id="PTHR12741:SF48">
    <property type="entry name" value="1,3-BETA-GLUCAN SYNTHASE COMPONENT FKS1-RELATED"/>
    <property type="match status" value="1"/>
</dbReference>
<reference evidence="2 3" key="1">
    <citation type="journal article" date="2018" name="Mol. Plant">
        <title>The genome of Artemisia annua provides insight into the evolution of Asteraceae family and artemisinin biosynthesis.</title>
        <authorList>
            <person name="Shen Q."/>
            <person name="Zhang L."/>
            <person name="Liao Z."/>
            <person name="Wang S."/>
            <person name="Yan T."/>
            <person name="Shi P."/>
            <person name="Liu M."/>
            <person name="Fu X."/>
            <person name="Pan Q."/>
            <person name="Wang Y."/>
            <person name="Lv Z."/>
            <person name="Lu X."/>
            <person name="Zhang F."/>
            <person name="Jiang W."/>
            <person name="Ma Y."/>
            <person name="Chen M."/>
            <person name="Hao X."/>
            <person name="Li L."/>
            <person name="Tang Y."/>
            <person name="Lv G."/>
            <person name="Zhou Y."/>
            <person name="Sun X."/>
            <person name="Brodelius P.E."/>
            <person name="Rose J.K.C."/>
            <person name="Tang K."/>
        </authorList>
    </citation>
    <scope>NUCLEOTIDE SEQUENCE [LARGE SCALE GENOMIC DNA]</scope>
    <source>
        <strain evidence="3">cv. Huhao1</strain>
        <tissue evidence="2">Leaf</tissue>
    </source>
</reference>
<proteinExistence type="predicted"/>
<evidence type="ECO:0000313" key="2">
    <source>
        <dbReference type="EMBL" id="PWA38824.1"/>
    </source>
</evidence>
<dbReference type="PANTHER" id="PTHR12741">
    <property type="entry name" value="LYST-INTERACTING PROTEIN LIP5 DOPAMINE RESPONSIVE PROTEIN DRG-1"/>
    <property type="match status" value="1"/>
</dbReference>
<comment type="caution">
    <text evidence="2">The sequence shown here is derived from an EMBL/GenBank/DDBJ whole genome shotgun (WGS) entry which is preliminary data.</text>
</comment>